<dbReference type="Gene3D" id="3.30.40.10">
    <property type="entry name" value="Zinc/RING finger domain, C3HC4 (zinc finger)"/>
    <property type="match status" value="1"/>
</dbReference>
<dbReference type="SUPFAM" id="SSF57850">
    <property type="entry name" value="RING/U-box"/>
    <property type="match status" value="1"/>
</dbReference>
<dbReference type="RefSeq" id="XP_001307134.1">
    <property type="nucleotide sequence ID" value="XM_001307133.1"/>
</dbReference>
<keyword evidence="1" id="KW-0479">Metal-binding</keyword>
<reference evidence="3" key="2">
    <citation type="journal article" date="2007" name="Science">
        <title>Draft genome sequence of the sexually transmitted pathogen Trichomonas vaginalis.</title>
        <authorList>
            <person name="Carlton J.M."/>
            <person name="Hirt R.P."/>
            <person name="Silva J.C."/>
            <person name="Delcher A.L."/>
            <person name="Schatz M."/>
            <person name="Zhao Q."/>
            <person name="Wortman J.R."/>
            <person name="Bidwell S.L."/>
            <person name="Alsmark U.C.M."/>
            <person name="Besteiro S."/>
            <person name="Sicheritz-Ponten T."/>
            <person name="Noel C.J."/>
            <person name="Dacks J.B."/>
            <person name="Foster P.G."/>
            <person name="Simillion C."/>
            <person name="Van de Peer Y."/>
            <person name="Miranda-Saavedra D."/>
            <person name="Barton G.J."/>
            <person name="Westrop G.D."/>
            <person name="Mueller S."/>
            <person name="Dessi D."/>
            <person name="Fiori P.L."/>
            <person name="Ren Q."/>
            <person name="Paulsen I."/>
            <person name="Zhang H."/>
            <person name="Bastida-Corcuera F.D."/>
            <person name="Simoes-Barbosa A."/>
            <person name="Brown M.T."/>
            <person name="Hayes R.D."/>
            <person name="Mukherjee M."/>
            <person name="Okumura C.Y."/>
            <person name="Schneider R."/>
            <person name="Smith A.J."/>
            <person name="Vanacova S."/>
            <person name="Villalvazo M."/>
            <person name="Haas B.J."/>
            <person name="Pertea M."/>
            <person name="Feldblyum T.V."/>
            <person name="Utterback T.R."/>
            <person name="Shu C.L."/>
            <person name="Osoegawa K."/>
            <person name="de Jong P.J."/>
            <person name="Hrdy I."/>
            <person name="Horvathova L."/>
            <person name="Zubacova Z."/>
            <person name="Dolezal P."/>
            <person name="Malik S.B."/>
            <person name="Logsdon J.M. Jr."/>
            <person name="Henze K."/>
            <person name="Gupta A."/>
            <person name="Wang C.C."/>
            <person name="Dunne R.L."/>
            <person name="Upcroft J.A."/>
            <person name="Upcroft P."/>
            <person name="White O."/>
            <person name="Salzberg S.L."/>
            <person name="Tang P."/>
            <person name="Chiu C.-H."/>
            <person name="Lee Y.-S."/>
            <person name="Embley T.M."/>
            <person name="Coombs G.H."/>
            <person name="Mottram J.C."/>
            <person name="Tachezy J."/>
            <person name="Fraser-Liggett C.M."/>
            <person name="Johnson P.J."/>
        </authorList>
    </citation>
    <scope>NUCLEOTIDE SEQUENCE [LARGE SCALE GENOMIC DNA]</scope>
    <source>
        <strain evidence="3">G3</strain>
    </source>
</reference>
<reference evidence="3" key="1">
    <citation type="submission" date="2006-10" db="EMBL/GenBank/DDBJ databases">
        <authorList>
            <person name="Amadeo P."/>
            <person name="Zhao Q."/>
            <person name="Wortman J."/>
            <person name="Fraser-Liggett C."/>
            <person name="Carlton J."/>
        </authorList>
    </citation>
    <scope>NUCLEOTIDE SEQUENCE</scope>
    <source>
        <strain evidence="3">G3</strain>
    </source>
</reference>
<evidence type="ECO:0000259" key="2">
    <source>
        <dbReference type="PROSITE" id="PS50089"/>
    </source>
</evidence>
<gene>
    <name evidence="3" type="ORF">TVAG_479690</name>
</gene>
<organism evidence="3 4">
    <name type="scientific">Trichomonas vaginalis (strain ATCC PRA-98 / G3)</name>
    <dbReference type="NCBI Taxonomy" id="412133"/>
    <lineage>
        <taxon>Eukaryota</taxon>
        <taxon>Metamonada</taxon>
        <taxon>Parabasalia</taxon>
        <taxon>Trichomonadida</taxon>
        <taxon>Trichomonadidae</taxon>
        <taxon>Trichomonas</taxon>
    </lineage>
</organism>
<keyword evidence="4" id="KW-1185">Reference proteome</keyword>
<dbReference type="VEuPathDB" id="TrichDB:TVAG_479690"/>
<sequence>MFKPTLRNYVNDALQLEKPIDELKYLSKELSETITHEADEILAHFAEAYEYLKNLSLEELKTKIQFHYLEKFSFLAPEMNLDALEDPNLSIEEHFEVLKDCIQKIQNFNHELMIINSKLDNELRGNSETRQIKGENEFINITSKYVNQLNTTRTYCHDISIALSNFDMALSNIPLLDKNLFSEHAVYMISAEMPSLIQMNCKIDHLKDKIQEKVDNFNRIKRQTENLIIETRLYNETRERIKSPKNCKECLLEPVFYPSCGHVMCRNCWKTCNNICPVCGQAIEYIIDINWEN</sequence>
<evidence type="ECO:0000313" key="3">
    <source>
        <dbReference type="EMBL" id="EAX94204.1"/>
    </source>
</evidence>
<feature type="domain" description="RING-type" evidence="2">
    <location>
        <begin position="247"/>
        <end position="279"/>
    </location>
</feature>
<proteinExistence type="predicted"/>
<dbReference type="AlphaFoldDB" id="A2FLN1"/>
<protein>
    <recommendedName>
        <fullName evidence="2">RING-type domain-containing protein</fullName>
    </recommendedName>
</protein>
<dbReference type="KEGG" id="tva:4751932"/>
<dbReference type="GO" id="GO:0008270">
    <property type="term" value="F:zinc ion binding"/>
    <property type="evidence" value="ECO:0007669"/>
    <property type="project" value="UniProtKB-KW"/>
</dbReference>
<dbReference type="InterPro" id="IPR013083">
    <property type="entry name" value="Znf_RING/FYVE/PHD"/>
</dbReference>
<keyword evidence="1" id="KW-0863">Zinc-finger</keyword>
<dbReference type="SMR" id="A2FLN1"/>
<accession>A2FLN1</accession>
<evidence type="ECO:0000256" key="1">
    <source>
        <dbReference type="PROSITE-ProRule" id="PRU00175"/>
    </source>
</evidence>
<keyword evidence="1" id="KW-0862">Zinc</keyword>
<dbReference type="EMBL" id="DS113871">
    <property type="protein sequence ID" value="EAX94204.1"/>
    <property type="molecule type" value="Genomic_DNA"/>
</dbReference>
<dbReference type="VEuPathDB" id="TrichDB:TVAGG3_0828120"/>
<name>A2FLN1_TRIV3</name>
<dbReference type="InParanoid" id="A2FLN1"/>
<evidence type="ECO:0000313" key="4">
    <source>
        <dbReference type="Proteomes" id="UP000001542"/>
    </source>
</evidence>
<dbReference type="Proteomes" id="UP000001542">
    <property type="component" value="Unassembled WGS sequence"/>
</dbReference>
<dbReference type="PROSITE" id="PS50089">
    <property type="entry name" value="ZF_RING_2"/>
    <property type="match status" value="1"/>
</dbReference>
<dbReference type="InterPro" id="IPR001841">
    <property type="entry name" value="Znf_RING"/>
</dbReference>